<sequence length="144" mass="16737">MSTTIRINKDVKELLKLKSVETGVSQIDLANRYILYGIKYDDTPSKPIKSIEEIEKLLNYDEIRESVEEIDLKDYEYEIPQGISLVKEGEENKPINTEEEIKKILKYDKPEGDDVSRSIAGIIKTEEVTDAVKLKKERLKERYK</sequence>
<reference evidence="1 2" key="1">
    <citation type="journal article" date="2010" name="PLoS ONE">
        <title>The genome sequence of the rumen methanogen Methanobrevibacter ruminantium reveals new possibilities for controlling ruminant methane emissions.</title>
        <authorList>
            <person name="Leahy S.C."/>
            <person name="Kelly W.J."/>
            <person name="Altermann E."/>
            <person name="Ronimus R.S."/>
            <person name="Yeoman C.J."/>
            <person name="Pacheco D.M."/>
            <person name="Li D."/>
            <person name="Kong Z."/>
            <person name="McTavish S."/>
            <person name="Sang C."/>
            <person name="Lambie S.C."/>
            <person name="Janssen P.H."/>
            <person name="Dey D."/>
            <person name="Attwood G.T."/>
        </authorList>
    </citation>
    <scope>NUCLEOTIDE SEQUENCE [LARGE SCALE GENOMIC DNA]</scope>
    <source>
        <strain evidence="2">ATCC 35063 / DSM 1093 / JCM 13430 / OCM 146 / M1</strain>
    </source>
</reference>
<dbReference type="EMBL" id="CP001719">
    <property type="protein sequence ID" value="ADC48054.1"/>
    <property type="molecule type" value="Genomic_DNA"/>
</dbReference>
<dbReference type="PATRIC" id="fig|634498.28.peg.2204"/>
<evidence type="ECO:0000313" key="1">
    <source>
        <dbReference type="EMBL" id="ADC48054.1"/>
    </source>
</evidence>
<proteinExistence type="predicted"/>
<protein>
    <submittedName>
        <fullName evidence="1">Uncharacterized protein</fullName>
    </submittedName>
</protein>
<dbReference type="Proteomes" id="UP000008680">
    <property type="component" value="Chromosome"/>
</dbReference>
<gene>
    <name evidence="1" type="ordered locus">mru_2204</name>
</gene>
<accession>D3E1G9</accession>
<dbReference type="RefSeq" id="WP_012957002.1">
    <property type="nucleotide sequence ID" value="NC_013790.1"/>
</dbReference>
<dbReference type="GeneID" id="8771885"/>
<dbReference type="AlphaFoldDB" id="D3E1G9"/>
<name>D3E1G9_METRM</name>
<dbReference type="OrthoDB" id="380528at2157"/>
<organism evidence="1 2">
    <name type="scientific">Methanobrevibacter ruminantium (strain ATCC 35063 / DSM 1093 / JCM 13430 / OCM 146 / M1)</name>
    <name type="common">Methanobacterium ruminantium</name>
    <dbReference type="NCBI Taxonomy" id="634498"/>
    <lineage>
        <taxon>Archaea</taxon>
        <taxon>Methanobacteriati</taxon>
        <taxon>Methanobacteriota</taxon>
        <taxon>Methanomada group</taxon>
        <taxon>Methanobacteria</taxon>
        <taxon>Methanobacteriales</taxon>
        <taxon>Methanobacteriaceae</taxon>
        <taxon>Methanobrevibacter</taxon>
    </lineage>
</organism>
<keyword evidence="2" id="KW-1185">Reference proteome</keyword>
<evidence type="ECO:0000313" key="2">
    <source>
        <dbReference type="Proteomes" id="UP000008680"/>
    </source>
</evidence>
<dbReference type="STRING" id="634498.mru_2204"/>
<dbReference type="KEGG" id="mru:mru_2204"/>
<dbReference type="HOGENOM" id="CLU_1792157_0_0_2"/>